<dbReference type="GO" id="GO:0046872">
    <property type="term" value="F:metal ion binding"/>
    <property type="evidence" value="ECO:0007669"/>
    <property type="project" value="UniProtKB-KW"/>
</dbReference>
<dbReference type="InterPro" id="IPR036724">
    <property type="entry name" value="Cobalamin-bd_sf"/>
</dbReference>
<proteinExistence type="predicted"/>
<reference evidence="10 11" key="1">
    <citation type="submission" date="2018-11" db="EMBL/GenBank/DDBJ databases">
        <title>Draft genome of Simplicispira Flexivirga sp. BO-16.</title>
        <authorList>
            <person name="Im W.T."/>
        </authorList>
    </citation>
    <scope>NUCLEOTIDE SEQUENCE [LARGE SCALE GENOMIC DNA]</scope>
    <source>
        <strain evidence="10 11">BO-16</strain>
    </source>
</reference>
<dbReference type="InterPro" id="IPR026447">
    <property type="entry name" value="B12_SAM_Ta0216"/>
</dbReference>
<evidence type="ECO:0000256" key="5">
    <source>
        <dbReference type="ARBA" id="ARBA00022723"/>
    </source>
</evidence>
<name>A0A3M9M8W2_9MICO</name>
<protein>
    <submittedName>
        <fullName evidence="10">TIGR04190 family B12-binding domain/radical SAM domain protein</fullName>
    </submittedName>
</protein>
<dbReference type="SFLD" id="SFLDG01123">
    <property type="entry name" value="methyltransferase_(Class_B)"/>
    <property type="match status" value="1"/>
</dbReference>
<dbReference type="InterPro" id="IPR007197">
    <property type="entry name" value="rSAM"/>
</dbReference>
<dbReference type="SFLD" id="SFLDG01082">
    <property type="entry name" value="B12-binding_domain_containing"/>
    <property type="match status" value="1"/>
</dbReference>
<comment type="cofactor">
    <cofactor evidence="1">
        <name>[4Fe-4S] cluster</name>
        <dbReference type="ChEBI" id="CHEBI:49883"/>
    </cofactor>
</comment>
<evidence type="ECO:0000256" key="6">
    <source>
        <dbReference type="ARBA" id="ARBA00023004"/>
    </source>
</evidence>
<dbReference type="NCBIfam" id="TIGR04190">
    <property type="entry name" value="B12_SAM_Ta0216"/>
    <property type="match status" value="1"/>
</dbReference>
<evidence type="ECO:0000313" key="11">
    <source>
        <dbReference type="Proteomes" id="UP000271678"/>
    </source>
</evidence>
<feature type="domain" description="B12-binding" evidence="8">
    <location>
        <begin position="45"/>
        <end position="181"/>
    </location>
</feature>
<dbReference type="GO" id="GO:0051539">
    <property type="term" value="F:4 iron, 4 sulfur cluster binding"/>
    <property type="evidence" value="ECO:0007669"/>
    <property type="project" value="UniProtKB-KW"/>
</dbReference>
<dbReference type="EMBL" id="RJJQ01000011">
    <property type="protein sequence ID" value="RNI21313.1"/>
    <property type="molecule type" value="Genomic_DNA"/>
</dbReference>
<keyword evidence="6" id="KW-0408">Iron</keyword>
<dbReference type="PANTHER" id="PTHR43409:SF7">
    <property type="entry name" value="BLL1977 PROTEIN"/>
    <property type="match status" value="1"/>
</dbReference>
<dbReference type="OrthoDB" id="5298546at2"/>
<keyword evidence="7" id="KW-0411">Iron-sulfur</keyword>
<dbReference type="Pfam" id="PF04055">
    <property type="entry name" value="Radical_SAM"/>
    <property type="match status" value="1"/>
</dbReference>
<keyword evidence="11" id="KW-1185">Reference proteome</keyword>
<dbReference type="PANTHER" id="PTHR43409">
    <property type="entry name" value="ANAEROBIC MAGNESIUM-PROTOPORPHYRIN IX MONOMETHYL ESTER CYCLASE-RELATED"/>
    <property type="match status" value="1"/>
</dbReference>
<evidence type="ECO:0000256" key="4">
    <source>
        <dbReference type="ARBA" id="ARBA00022691"/>
    </source>
</evidence>
<dbReference type="Pfam" id="PF02310">
    <property type="entry name" value="B12-binding"/>
    <property type="match status" value="1"/>
</dbReference>
<dbReference type="CDD" id="cd01335">
    <property type="entry name" value="Radical_SAM"/>
    <property type="match status" value="1"/>
</dbReference>
<feature type="domain" description="Radical SAM core" evidence="9">
    <location>
        <begin position="237"/>
        <end position="471"/>
    </location>
</feature>
<evidence type="ECO:0000256" key="3">
    <source>
        <dbReference type="ARBA" id="ARBA00022679"/>
    </source>
</evidence>
<dbReference type="InterPro" id="IPR058240">
    <property type="entry name" value="rSAM_sf"/>
</dbReference>
<gene>
    <name evidence="10" type="ORF">EFY87_11515</name>
</gene>
<evidence type="ECO:0000256" key="2">
    <source>
        <dbReference type="ARBA" id="ARBA00022603"/>
    </source>
</evidence>
<dbReference type="SUPFAM" id="SSF52242">
    <property type="entry name" value="Cobalamin (vitamin B12)-binding domain"/>
    <property type="match status" value="1"/>
</dbReference>
<dbReference type="SFLD" id="SFLDF00326">
    <property type="entry name" value="5''-pyrrole_methytransferase"/>
    <property type="match status" value="1"/>
</dbReference>
<dbReference type="InterPro" id="IPR051198">
    <property type="entry name" value="BchE-like"/>
</dbReference>
<dbReference type="PROSITE" id="PS51332">
    <property type="entry name" value="B12_BINDING"/>
    <property type="match status" value="1"/>
</dbReference>
<dbReference type="SMART" id="SM00729">
    <property type="entry name" value="Elp3"/>
    <property type="match status" value="1"/>
</dbReference>
<sequence>MKQRHARSATNGRGPWRRAFGIDLALLHAPSVWDFREETIIQGPLADVIPSTTEFEMYPVGLTSIAAYLEKNHYNTRMVNLAYRMLRDPHFDARAHVAKVHAPVFGIDLHWLPHANGALGLAALVKEVHPDAKVLLGGLSASYFHEELLTDPSIDFVLRGDSTEEPCRQLLAALRDGTPLEQVANLTWRRDDGEVVINPLSFVPVDLDWTDVPAYDFMLHAVFKYGSMADFLPYLNWLRYPSTMLLNSRGCTFDCSICGGSRTAYRGIVDRPRAGMRSPAKLVSDAEQIASFSGAPIFMVHDPRLGGMARAAEFFERFGRAGIPNELVIEVFFPADRKFFRTVAESTARWSLQITIESPDPQIRKVNGKFGVSNERVEQTLAAALAEGCEKLDLFFMVGLAGQTPEKAMETVDYCRHLVERFGGDKRLQFYVAPLGPFLDPGSRAYEHAEELGFHRRFTTLAEHRAALLGPTWLDMLAYETDWMTRDEIVSTTYAVGRALNELKFEAGLVDRPTHDLVEEHLTSAVRVLAEVQALGTTPEPERSRRLRALRARTEQANRDSLVGEDELTWATSTGIKVSWLLLRNLTGALGRELVNGTARARGRYDTAVATPELLSPPHPVRERFRTFASLEAQGTPAATGSLAAKAAQ</sequence>
<dbReference type="GO" id="GO:0031419">
    <property type="term" value="F:cobalamin binding"/>
    <property type="evidence" value="ECO:0007669"/>
    <property type="project" value="InterPro"/>
</dbReference>
<evidence type="ECO:0000256" key="1">
    <source>
        <dbReference type="ARBA" id="ARBA00001966"/>
    </source>
</evidence>
<evidence type="ECO:0000259" key="8">
    <source>
        <dbReference type="PROSITE" id="PS51332"/>
    </source>
</evidence>
<dbReference type="InterPro" id="IPR034466">
    <property type="entry name" value="Methyltransferase_Class_B"/>
</dbReference>
<accession>A0A3M9M8W2</accession>
<dbReference type="RefSeq" id="WP_123271629.1">
    <property type="nucleotide sequence ID" value="NZ_RJJQ01000011.1"/>
</dbReference>
<evidence type="ECO:0000313" key="10">
    <source>
        <dbReference type="EMBL" id="RNI21313.1"/>
    </source>
</evidence>
<dbReference type="InterPro" id="IPR006158">
    <property type="entry name" value="Cobalamin-bd"/>
</dbReference>
<evidence type="ECO:0000256" key="7">
    <source>
        <dbReference type="ARBA" id="ARBA00023014"/>
    </source>
</evidence>
<keyword evidence="2" id="KW-0489">Methyltransferase</keyword>
<dbReference type="GO" id="GO:0003824">
    <property type="term" value="F:catalytic activity"/>
    <property type="evidence" value="ECO:0007669"/>
    <property type="project" value="InterPro"/>
</dbReference>
<dbReference type="CDD" id="cd02068">
    <property type="entry name" value="radical_SAM_B12_BD"/>
    <property type="match status" value="1"/>
</dbReference>
<dbReference type="SFLD" id="SFLDS00029">
    <property type="entry name" value="Radical_SAM"/>
    <property type="match status" value="1"/>
</dbReference>
<comment type="caution">
    <text evidence="10">The sequence shown here is derived from an EMBL/GenBank/DDBJ whole genome shotgun (WGS) entry which is preliminary data.</text>
</comment>
<dbReference type="Gene3D" id="3.40.50.280">
    <property type="entry name" value="Cobalamin-binding domain"/>
    <property type="match status" value="1"/>
</dbReference>
<keyword evidence="3" id="KW-0808">Transferase</keyword>
<dbReference type="AlphaFoldDB" id="A0A3M9M8W2"/>
<evidence type="ECO:0000259" key="9">
    <source>
        <dbReference type="PROSITE" id="PS51918"/>
    </source>
</evidence>
<keyword evidence="5" id="KW-0479">Metal-binding</keyword>
<dbReference type="PROSITE" id="PS51918">
    <property type="entry name" value="RADICAL_SAM"/>
    <property type="match status" value="1"/>
</dbReference>
<keyword evidence="4" id="KW-0949">S-adenosyl-L-methionine</keyword>
<dbReference type="Proteomes" id="UP000271678">
    <property type="component" value="Unassembled WGS sequence"/>
</dbReference>
<organism evidence="10 11">
    <name type="scientific">Flexivirga caeni</name>
    <dbReference type="NCBI Taxonomy" id="2294115"/>
    <lineage>
        <taxon>Bacteria</taxon>
        <taxon>Bacillati</taxon>
        <taxon>Actinomycetota</taxon>
        <taxon>Actinomycetes</taxon>
        <taxon>Micrococcales</taxon>
        <taxon>Dermacoccaceae</taxon>
        <taxon>Flexivirga</taxon>
    </lineage>
</organism>
<dbReference type="InterPro" id="IPR006638">
    <property type="entry name" value="Elp3/MiaA/NifB-like_rSAM"/>
</dbReference>
<dbReference type="SUPFAM" id="SSF102114">
    <property type="entry name" value="Radical SAM enzymes"/>
    <property type="match status" value="1"/>
</dbReference>